<dbReference type="EMBL" id="CM042028">
    <property type="protein sequence ID" value="KAI3798516.1"/>
    <property type="molecule type" value="Genomic_DNA"/>
</dbReference>
<reference evidence="2" key="1">
    <citation type="journal article" date="2022" name="Mol. Ecol. Resour.">
        <title>The genomes of chicory, endive, great burdock and yacon provide insights into Asteraceae palaeo-polyploidization history and plant inulin production.</title>
        <authorList>
            <person name="Fan W."/>
            <person name="Wang S."/>
            <person name="Wang H."/>
            <person name="Wang A."/>
            <person name="Jiang F."/>
            <person name="Liu H."/>
            <person name="Zhao H."/>
            <person name="Xu D."/>
            <person name="Zhang Y."/>
        </authorList>
    </citation>
    <scope>NUCLEOTIDE SEQUENCE [LARGE SCALE GENOMIC DNA]</scope>
    <source>
        <strain evidence="2">cv. Yunnan</strain>
    </source>
</reference>
<accession>A0ACB9HSQ1</accession>
<name>A0ACB9HSQ1_9ASTR</name>
<keyword evidence="2" id="KW-1185">Reference proteome</keyword>
<sequence length="82" mass="9355">MKILSAAPYLPIVKKKQTSGVAVVVRWSSTGEKAGVAAVRLRIWDERSDFCANPTPNSQEQLHYLKLYPQQFLLIVSRWIRV</sequence>
<dbReference type="Proteomes" id="UP001056120">
    <property type="component" value="Linkage Group LG11"/>
</dbReference>
<reference evidence="1 2" key="2">
    <citation type="journal article" date="2022" name="Mol. Ecol. Resour.">
        <title>The genomes of chicory, endive, great burdock and yacon provide insights into Asteraceae paleo-polyploidization history and plant inulin production.</title>
        <authorList>
            <person name="Fan W."/>
            <person name="Wang S."/>
            <person name="Wang H."/>
            <person name="Wang A."/>
            <person name="Jiang F."/>
            <person name="Liu H."/>
            <person name="Zhao H."/>
            <person name="Xu D."/>
            <person name="Zhang Y."/>
        </authorList>
    </citation>
    <scope>NUCLEOTIDE SEQUENCE [LARGE SCALE GENOMIC DNA]</scope>
    <source>
        <strain evidence="2">cv. Yunnan</strain>
        <tissue evidence="1">Leaves</tissue>
    </source>
</reference>
<organism evidence="1 2">
    <name type="scientific">Smallanthus sonchifolius</name>
    <dbReference type="NCBI Taxonomy" id="185202"/>
    <lineage>
        <taxon>Eukaryota</taxon>
        <taxon>Viridiplantae</taxon>
        <taxon>Streptophyta</taxon>
        <taxon>Embryophyta</taxon>
        <taxon>Tracheophyta</taxon>
        <taxon>Spermatophyta</taxon>
        <taxon>Magnoliopsida</taxon>
        <taxon>eudicotyledons</taxon>
        <taxon>Gunneridae</taxon>
        <taxon>Pentapetalae</taxon>
        <taxon>asterids</taxon>
        <taxon>campanulids</taxon>
        <taxon>Asterales</taxon>
        <taxon>Asteraceae</taxon>
        <taxon>Asteroideae</taxon>
        <taxon>Heliantheae alliance</taxon>
        <taxon>Millerieae</taxon>
        <taxon>Smallanthus</taxon>
    </lineage>
</organism>
<comment type="caution">
    <text evidence="1">The sequence shown here is derived from an EMBL/GenBank/DDBJ whole genome shotgun (WGS) entry which is preliminary data.</text>
</comment>
<evidence type="ECO:0000313" key="2">
    <source>
        <dbReference type="Proteomes" id="UP001056120"/>
    </source>
</evidence>
<proteinExistence type="predicted"/>
<evidence type="ECO:0000313" key="1">
    <source>
        <dbReference type="EMBL" id="KAI3798516.1"/>
    </source>
</evidence>
<gene>
    <name evidence="1" type="ORF">L1987_33793</name>
</gene>
<protein>
    <submittedName>
        <fullName evidence="1">Uncharacterized protein</fullName>
    </submittedName>
</protein>